<proteinExistence type="inferred from homology"/>
<evidence type="ECO:0000256" key="2">
    <source>
        <dbReference type="ARBA" id="ARBA00022649"/>
    </source>
</evidence>
<protein>
    <recommendedName>
        <fullName evidence="5">Addiction module antitoxin</fullName>
    </recommendedName>
</protein>
<evidence type="ECO:0000313" key="4">
    <source>
        <dbReference type="Proteomes" id="UP001055453"/>
    </source>
</evidence>
<dbReference type="Proteomes" id="UP001055453">
    <property type="component" value="Chromosome"/>
</dbReference>
<dbReference type="NCBIfam" id="TIGR02606">
    <property type="entry name" value="antidote_CC2985"/>
    <property type="match status" value="1"/>
</dbReference>
<dbReference type="InterPro" id="IPR022789">
    <property type="entry name" value="ParD"/>
</dbReference>
<comment type="similarity">
    <text evidence="1">Belongs to the ParD antitoxin family.</text>
</comment>
<dbReference type="InterPro" id="IPR038296">
    <property type="entry name" value="ParD_sf"/>
</dbReference>
<reference evidence="3" key="1">
    <citation type="submission" date="2022-04" db="EMBL/GenBank/DDBJ databases">
        <title>Complete genome sequence of a cyanobacterium, Nostoc sp. SO-36, isolated in Antarctica.</title>
        <authorList>
            <person name="Kanesaki Y."/>
            <person name="Effendi D."/>
            <person name="Sakamoto T."/>
            <person name="Ohtani S."/>
            <person name="Awai K."/>
        </authorList>
    </citation>
    <scope>NUCLEOTIDE SEQUENCE</scope>
    <source>
        <strain evidence="3">SO-36</strain>
    </source>
</reference>
<evidence type="ECO:0008006" key="5">
    <source>
        <dbReference type="Google" id="ProtNLM"/>
    </source>
</evidence>
<dbReference type="SUPFAM" id="SSF47598">
    <property type="entry name" value="Ribbon-helix-helix"/>
    <property type="match status" value="1"/>
</dbReference>
<keyword evidence="2" id="KW-1277">Toxin-antitoxin system</keyword>
<organism evidence="3 4">
    <name type="scientific">Nostoc cf. commune SO-36</name>
    <dbReference type="NCBI Taxonomy" id="449208"/>
    <lineage>
        <taxon>Bacteria</taxon>
        <taxon>Bacillati</taxon>
        <taxon>Cyanobacteriota</taxon>
        <taxon>Cyanophyceae</taxon>
        <taxon>Nostocales</taxon>
        <taxon>Nostocaceae</taxon>
        <taxon>Nostoc</taxon>
    </lineage>
</organism>
<evidence type="ECO:0000256" key="1">
    <source>
        <dbReference type="ARBA" id="ARBA00008580"/>
    </source>
</evidence>
<sequence length="99" mass="11367">MSNINISLPESMKAFIDEQVAQGGYGSVSEYLQELITQDQKRKMQEHIEELLIAGLESGEAIEVNDEWWQQKRTHLIVEGHLLPTKEMHGYRVKLSSLN</sequence>
<dbReference type="InterPro" id="IPR010985">
    <property type="entry name" value="Ribbon_hlx_hlx"/>
</dbReference>
<accession>A0ABN6PZF7</accession>
<dbReference type="Gene3D" id="6.10.10.120">
    <property type="entry name" value="Antitoxin ParD1-like"/>
    <property type="match status" value="1"/>
</dbReference>
<keyword evidence="4" id="KW-1185">Reference proteome</keyword>
<dbReference type="Pfam" id="PF03693">
    <property type="entry name" value="ParD_antitoxin"/>
    <property type="match status" value="1"/>
</dbReference>
<evidence type="ECO:0000313" key="3">
    <source>
        <dbReference type="EMBL" id="BDI14929.1"/>
    </source>
</evidence>
<dbReference type="EMBL" id="AP025732">
    <property type="protein sequence ID" value="BDI14929.1"/>
    <property type="molecule type" value="Genomic_DNA"/>
</dbReference>
<gene>
    <name evidence="3" type="ORF">ANSO36C_07310</name>
</gene>
<dbReference type="PANTHER" id="PTHR36582">
    <property type="entry name" value="ANTITOXIN PARD"/>
    <property type="match status" value="1"/>
</dbReference>
<dbReference type="PANTHER" id="PTHR36582:SF2">
    <property type="entry name" value="ANTITOXIN PARD"/>
    <property type="match status" value="1"/>
</dbReference>
<name>A0ABN6PZF7_NOSCO</name>
<dbReference type="CDD" id="cd22231">
    <property type="entry name" value="RHH_NikR_HicB-like"/>
    <property type="match status" value="1"/>
</dbReference>
<dbReference type="RefSeq" id="WP_251958435.1">
    <property type="nucleotide sequence ID" value="NZ_AP025732.1"/>
</dbReference>